<name>U1PJ31_9EURY</name>
<dbReference type="HOGENOM" id="CLU_1159039_0_0_2"/>
<sequence length="239" mass="27568">MNFFESLPDMDPYASRVIRFLEKHSMRESVEDQLGVDLEYVADELLGTHSASQEYTDTRLTHPYDPVIVDTAVETLIRVQQEKMLDEMKYVSNEVSEIPVELDIDDPLYVIYRFTLQLAHEREKIIEYLSDNTLKDLSGPSLEETDNELFSYILDFVEDDPRPTFVIGGGRVLRENMGNKYDFTDDELELIKYAHVEVAKQNGYDEHTLLDEIIFIPAFTLPKGQTEAQKGAPRMTVTD</sequence>
<evidence type="ECO:0000313" key="1">
    <source>
        <dbReference type="EMBL" id="ERG93677.1"/>
    </source>
</evidence>
<protein>
    <submittedName>
        <fullName evidence="1">Uncharacterized protein</fullName>
    </submittedName>
</protein>
<reference evidence="1 2" key="1">
    <citation type="journal article" date="2013" name="PLoS ONE">
        <title>Assembly-driven community genomics of a hypersaline microbial ecosystem.</title>
        <authorList>
            <person name="Podell S."/>
            <person name="Ugalde J.A."/>
            <person name="Narasingarao P."/>
            <person name="Banfield J.F."/>
            <person name="Heidelberg K.B."/>
            <person name="Allen E.E."/>
        </authorList>
    </citation>
    <scope>NUCLEOTIDE SEQUENCE [LARGE SCALE GENOMIC DNA]</scope>
    <source>
        <strain evidence="2">J07HQW2</strain>
    </source>
</reference>
<accession>U1PJ31</accession>
<proteinExistence type="predicted"/>
<dbReference type="EMBL" id="KE356561">
    <property type="protein sequence ID" value="ERG93677.1"/>
    <property type="molecule type" value="Genomic_DNA"/>
</dbReference>
<dbReference type="AlphaFoldDB" id="U1PJ31"/>
<evidence type="ECO:0000313" key="2">
    <source>
        <dbReference type="Proteomes" id="UP000030710"/>
    </source>
</evidence>
<gene>
    <name evidence="1" type="ORF">J07HQW2_00110</name>
</gene>
<organism evidence="1 2">
    <name type="scientific">Haloquadratum walsbyi J07HQW2</name>
    <dbReference type="NCBI Taxonomy" id="1238425"/>
    <lineage>
        <taxon>Archaea</taxon>
        <taxon>Methanobacteriati</taxon>
        <taxon>Methanobacteriota</taxon>
        <taxon>Stenosarchaea group</taxon>
        <taxon>Halobacteria</taxon>
        <taxon>Halobacteriales</taxon>
        <taxon>Haloferacaceae</taxon>
        <taxon>Haloquadratum</taxon>
    </lineage>
</organism>
<dbReference type="Proteomes" id="UP000030710">
    <property type="component" value="Unassembled WGS sequence"/>
</dbReference>